<keyword evidence="2" id="KW-1185">Reference proteome</keyword>
<evidence type="ECO:0000313" key="1">
    <source>
        <dbReference type="EMBL" id="AAR39318.1"/>
    </source>
</evidence>
<reference evidence="1 2" key="1">
    <citation type="journal article" date="2003" name="Proc. Natl. Acad. Sci. U.S.A.">
        <title>The genome of Nanoarchaeum equitans: insights into early archaeal evolution and derived parasitism.</title>
        <authorList>
            <person name="Waters E."/>
            <person name="Hohn M.J."/>
            <person name="Ahel I."/>
            <person name="Graham D.E."/>
            <person name="Adams M.D."/>
            <person name="Barnstead M."/>
            <person name="Beeson K.Y."/>
            <person name="Bibbs L."/>
            <person name="Bolanos R."/>
            <person name="Keller M."/>
            <person name="Kretz K."/>
            <person name="Lin X."/>
            <person name="Mathur E."/>
            <person name="Ni J."/>
            <person name="Podar M."/>
            <person name="Richardson T."/>
            <person name="Sutton G.G."/>
            <person name="Simon M."/>
            <person name="Soll D."/>
            <person name="Stetter K.O."/>
            <person name="Short J.M."/>
            <person name="Noordewier M."/>
        </authorList>
    </citation>
    <scope>NUCLEOTIDE SEQUENCE [LARGE SCALE GENOMIC DNA]</scope>
    <source>
        <strain evidence="1 2">Kin4-M</strain>
    </source>
</reference>
<name>Q74N00_NANEQ</name>
<dbReference type="AlphaFoldDB" id="Q74N00"/>
<dbReference type="EnsemblBacteria" id="AAR39318">
    <property type="protein sequence ID" value="AAR39318"/>
    <property type="gene ID" value="NEQ474"/>
</dbReference>
<sequence length="171" mass="20178">MSPSKLIEEILNKLESWEKNYEYTLNFSGAIEIKDLIDIVKNALGKSMVEQKPILAIPFVEYKEMVFQGKRYYRISILTKGNRDSVGNAKLYSAFYIQIRVDGYDTKGDISVTIKNYTKKKDPEIKIPVLNEFYKKYYEKQVEDEYKMLKDNEKAVLVEIYNKLKEKIYPK</sequence>
<dbReference type="EMBL" id="AE017199">
    <property type="protein sequence ID" value="AAR39318.1"/>
    <property type="molecule type" value="Genomic_DNA"/>
</dbReference>
<dbReference type="BioCyc" id="NEQU228908:GJB6-503-MONOMER"/>
<gene>
    <name evidence="1" type="ordered locus">NEQ474</name>
</gene>
<dbReference type="HOGENOM" id="CLU_1559525_0_0_2"/>
<proteinExistence type="predicted"/>
<dbReference type="STRING" id="228908.NEQ474"/>
<organism evidence="1 2">
    <name type="scientific">Nanoarchaeum equitans (strain Kin4-M)</name>
    <dbReference type="NCBI Taxonomy" id="228908"/>
    <lineage>
        <taxon>Archaea</taxon>
        <taxon>Nanobdellota</taxon>
        <taxon>Candidatus Nanoarchaeia</taxon>
        <taxon>Nanoarchaeales</taxon>
        <taxon>Nanoarchaeaceae</taxon>
        <taxon>Nanoarchaeum</taxon>
    </lineage>
</organism>
<dbReference type="Proteomes" id="UP000000578">
    <property type="component" value="Chromosome"/>
</dbReference>
<dbReference type="KEGG" id="neq:NEQ474"/>
<evidence type="ECO:0000313" key="2">
    <source>
        <dbReference type="Proteomes" id="UP000000578"/>
    </source>
</evidence>
<protein>
    <submittedName>
        <fullName evidence="1">NEQ474</fullName>
    </submittedName>
</protein>
<accession>Q74N00</accession>